<evidence type="ECO:0000256" key="5">
    <source>
        <dbReference type="ARBA" id="ARBA00022729"/>
    </source>
</evidence>
<keyword evidence="7 10" id="KW-1133">Transmembrane helix</keyword>
<gene>
    <name evidence="12" type="ORF">TSPGSL018_26688</name>
</gene>
<evidence type="ECO:0000256" key="11">
    <source>
        <dbReference type="SAM" id="MobiDB-lite"/>
    </source>
</evidence>
<dbReference type="AlphaFoldDB" id="A0A061QS58"/>
<feature type="transmembrane region" description="Helical" evidence="10">
    <location>
        <begin position="557"/>
        <end position="578"/>
    </location>
</feature>
<reference evidence="12" key="1">
    <citation type="submission" date="2014-05" db="EMBL/GenBank/DDBJ databases">
        <title>The transcriptome of the halophilic microalga Tetraselmis sp. GSL018 isolated from the Great Salt Lake, Utah.</title>
        <authorList>
            <person name="Jinkerson R.E."/>
            <person name="D'Adamo S."/>
            <person name="Posewitz M.C."/>
        </authorList>
    </citation>
    <scope>NUCLEOTIDE SEQUENCE</scope>
    <source>
        <strain evidence="12">GSL018</strain>
    </source>
</reference>
<organism evidence="12">
    <name type="scientific">Tetraselmis sp. GSL018</name>
    <dbReference type="NCBI Taxonomy" id="582737"/>
    <lineage>
        <taxon>Eukaryota</taxon>
        <taxon>Viridiplantae</taxon>
        <taxon>Chlorophyta</taxon>
        <taxon>core chlorophytes</taxon>
        <taxon>Chlorodendrophyceae</taxon>
        <taxon>Chlorodendrales</taxon>
        <taxon>Chlorodendraceae</taxon>
        <taxon>Tetraselmis</taxon>
    </lineage>
</organism>
<keyword evidence="9 10" id="KW-0472">Membrane</keyword>
<accession>A0A061QS58</accession>
<feature type="transmembrane region" description="Helical" evidence="10">
    <location>
        <begin position="661"/>
        <end position="687"/>
    </location>
</feature>
<dbReference type="InterPro" id="IPR004240">
    <property type="entry name" value="EMP70"/>
</dbReference>
<dbReference type="GO" id="GO:0000139">
    <property type="term" value="C:Golgi membrane"/>
    <property type="evidence" value="ECO:0007669"/>
    <property type="project" value="UniProtKB-SubCell"/>
</dbReference>
<dbReference type="PANTHER" id="PTHR10766">
    <property type="entry name" value="TRANSMEMBRANE 9 SUPERFAMILY PROTEIN"/>
    <property type="match status" value="1"/>
</dbReference>
<feature type="signal peptide" evidence="10">
    <location>
        <begin position="1"/>
        <end position="22"/>
    </location>
</feature>
<evidence type="ECO:0000256" key="1">
    <source>
        <dbReference type="ARBA" id="ARBA00004337"/>
    </source>
</evidence>
<comment type="subcellular location">
    <subcellularLocation>
        <location evidence="1">Endosome membrane</location>
        <topology evidence="1">Multi-pass membrane protein</topology>
    </subcellularLocation>
    <subcellularLocation>
        <location evidence="2">Golgi apparatus membrane</location>
        <topology evidence="2">Multi-pass membrane protein</topology>
    </subcellularLocation>
</comment>
<comment type="similarity">
    <text evidence="3 10">Belongs to the nonaspanin (TM9SF) (TC 9.A.2) family.</text>
</comment>
<feature type="transmembrane region" description="Helical" evidence="10">
    <location>
        <begin position="465"/>
        <end position="490"/>
    </location>
</feature>
<evidence type="ECO:0000256" key="9">
    <source>
        <dbReference type="ARBA" id="ARBA00023136"/>
    </source>
</evidence>
<feature type="chain" id="PRO_5029999946" description="Transmembrane 9 superfamily member" evidence="10">
    <location>
        <begin position="23"/>
        <end position="698"/>
    </location>
</feature>
<evidence type="ECO:0000256" key="6">
    <source>
        <dbReference type="ARBA" id="ARBA00022753"/>
    </source>
</evidence>
<evidence type="ECO:0000256" key="8">
    <source>
        <dbReference type="ARBA" id="ARBA00023034"/>
    </source>
</evidence>
<name>A0A061QS58_9CHLO</name>
<dbReference type="EMBL" id="GBEZ01025861">
    <property type="protein sequence ID" value="JAC61275.1"/>
    <property type="molecule type" value="Transcribed_RNA"/>
</dbReference>
<evidence type="ECO:0000256" key="4">
    <source>
        <dbReference type="ARBA" id="ARBA00022692"/>
    </source>
</evidence>
<evidence type="ECO:0000256" key="3">
    <source>
        <dbReference type="ARBA" id="ARBA00005227"/>
    </source>
</evidence>
<dbReference type="PANTHER" id="PTHR10766:SF55">
    <property type="entry name" value="TRANSMEMBRANE 9 SUPERFAMILY MEMBER 4"/>
    <property type="match status" value="1"/>
</dbReference>
<sequence>MRMDRKSVLPWLFFILFVTTRAYYLPGTFPQAWSPKEILTAEVNALASYDTELPYDFYSLPICKPPGGAEPAKKNVNIGTFLMGQRLETSPYNFTMMVDEVAKEACPEEGFYGPLTADEAKLLQDRIEEHYRININLDNLPVTTYDLEEEPESVRTGFDIGFTDGVGSFYVNNHIEFKVLVHPVTAQFLSARETFYAAEMDVRRRLLLSAEAGAGGGDGDAGEAGPTPGADPGAASGSSGMQGVYYTVVGFEAKACSLKREAGWATYSMRCPGSGGEDGAMTAEPQPVKEGEKIVYTYDVSWEVSDIKWVSRWDAYLRMPRGTVHWFSILNSVLVVLVLSGVVAVIMLRTIRRDLAKYEELILNETENGVRSPEAEAGWKALKSDVFRAPPKCRQLSMLVGCGLQIFLASSLTLLFGAFGFLSPAVRGALLSTLLGLYMLLSTVAGFTSVYLYSSMTRSTHGWRALSLESTGAVPGLLVAVLVLMNLLIMHTGSSGAIPLSALIPIGITWLLVCFPLGYLGGVMASRTPLVEYPTKTSQIPREVPYEGAARWRTLSMFFASGLLTFGNVFVELYFAMTSMWQGYFYYLMGFVLVIGLLTVVITAQISVVTVYVQFCRHDYRWWWQSFHRGGAVAVFIALYAVGFLVWSLNNLSGFTSIAVYLVYMSLLVGAVYISLGSIGFVVAFWFTRSIFASAKSD</sequence>
<evidence type="ECO:0000256" key="10">
    <source>
        <dbReference type="RuleBase" id="RU363079"/>
    </source>
</evidence>
<feature type="transmembrane region" description="Helical" evidence="10">
    <location>
        <begin position="428"/>
        <end position="453"/>
    </location>
</feature>
<evidence type="ECO:0000313" key="12">
    <source>
        <dbReference type="EMBL" id="JAC61275.1"/>
    </source>
</evidence>
<dbReference type="GO" id="GO:0010008">
    <property type="term" value="C:endosome membrane"/>
    <property type="evidence" value="ECO:0007669"/>
    <property type="project" value="UniProtKB-SubCell"/>
</dbReference>
<keyword evidence="8" id="KW-0333">Golgi apparatus</keyword>
<feature type="transmembrane region" description="Helical" evidence="10">
    <location>
        <begin position="584"/>
        <end position="615"/>
    </location>
</feature>
<keyword evidence="6" id="KW-0967">Endosome</keyword>
<protein>
    <recommendedName>
        <fullName evidence="10">Transmembrane 9 superfamily member</fullName>
    </recommendedName>
</protein>
<feature type="region of interest" description="Disordered" evidence="11">
    <location>
        <begin position="214"/>
        <end position="236"/>
    </location>
</feature>
<evidence type="ECO:0000256" key="2">
    <source>
        <dbReference type="ARBA" id="ARBA00004653"/>
    </source>
</evidence>
<feature type="transmembrane region" description="Helical" evidence="10">
    <location>
        <begin position="326"/>
        <end position="348"/>
    </location>
</feature>
<feature type="transmembrane region" description="Helical" evidence="10">
    <location>
        <begin position="627"/>
        <end position="649"/>
    </location>
</feature>
<dbReference type="Pfam" id="PF02990">
    <property type="entry name" value="EMP70"/>
    <property type="match status" value="2"/>
</dbReference>
<evidence type="ECO:0000256" key="7">
    <source>
        <dbReference type="ARBA" id="ARBA00022989"/>
    </source>
</evidence>
<keyword evidence="5 10" id="KW-0732">Signal</keyword>
<feature type="transmembrane region" description="Helical" evidence="10">
    <location>
        <begin position="398"/>
        <end position="422"/>
    </location>
</feature>
<keyword evidence="4 10" id="KW-0812">Transmembrane</keyword>
<proteinExistence type="inferred from homology"/>
<feature type="transmembrane region" description="Helical" evidence="10">
    <location>
        <begin position="496"/>
        <end position="520"/>
    </location>
</feature>
<dbReference type="GO" id="GO:0072657">
    <property type="term" value="P:protein localization to membrane"/>
    <property type="evidence" value="ECO:0007669"/>
    <property type="project" value="TreeGrafter"/>
</dbReference>
<feature type="compositionally biased region" description="Low complexity" evidence="11">
    <location>
        <begin position="223"/>
        <end position="236"/>
    </location>
</feature>